<dbReference type="InterPro" id="IPR036410">
    <property type="entry name" value="HSP_DnaJ_Cys-rich_dom_sf"/>
</dbReference>
<dbReference type="InterPro" id="IPR002939">
    <property type="entry name" value="DnaJ_C"/>
</dbReference>
<dbReference type="GO" id="GO:0042026">
    <property type="term" value="P:protein refolding"/>
    <property type="evidence" value="ECO:0007669"/>
    <property type="project" value="TreeGrafter"/>
</dbReference>
<evidence type="ECO:0000256" key="11">
    <source>
        <dbReference type="HAMAP-Rule" id="MF_01152"/>
    </source>
</evidence>
<dbReference type="FunFam" id="2.10.230.10:FF:000002">
    <property type="entry name" value="Molecular chaperone DnaJ"/>
    <property type="match status" value="1"/>
</dbReference>
<comment type="caution">
    <text evidence="12">The sequence shown here is derived from an EMBL/GenBank/DDBJ whole genome shotgun (WGS) entry which is preliminary data.</text>
</comment>
<dbReference type="FunFam" id="2.60.260.20:FF:000005">
    <property type="entry name" value="Chaperone protein dnaJ 1, mitochondrial"/>
    <property type="match status" value="1"/>
</dbReference>
<dbReference type="PANTHER" id="PTHR43096">
    <property type="entry name" value="DNAJ HOMOLOG 1, MITOCHONDRIAL-RELATED"/>
    <property type="match status" value="1"/>
</dbReference>
<keyword evidence="6 11" id="KW-0862">Zinc</keyword>
<evidence type="ECO:0000313" key="12">
    <source>
        <dbReference type="EMBL" id="TDG70718.1"/>
    </source>
</evidence>
<feature type="repeat" description="CXXCXGXG motif" evidence="11">
    <location>
        <begin position="192"/>
        <end position="199"/>
    </location>
</feature>
<dbReference type="SUPFAM" id="SSF46565">
    <property type="entry name" value="Chaperone J-domain"/>
    <property type="match status" value="1"/>
</dbReference>
<keyword evidence="5 11" id="KW-0863">Zinc-finger</keyword>
<keyword evidence="2 11" id="KW-0235">DNA replication</keyword>
<evidence type="ECO:0000313" key="13">
    <source>
        <dbReference type="Proteomes" id="UP000295257"/>
    </source>
</evidence>
<dbReference type="Proteomes" id="UP000295257">
    <property type="component" value="Unassembled WGS sequence"/>
</dbReference>
<evidence type="ECO:0000256" key="7">
    <source>
        <dbReference type="ARBA" id="ARBA00023016"/>
    </source>
</evidence>
<comment type="subcellular location">
    <subcellularLocation>
        <location evidence="11">Cytoplasm</location>
    </subcellularLocation>
</comment>
<dbReference type="GO" id="GO:0006260">
    <property type="term" value="P:DNA replication"/>
    <property type="evidence" value="ECO:0007669"/>
    <property type="project" value="UniProtKB-KW"/>
</dbReference>
<dbReference type="NCBIfam" id="TIGR02349">
    <property type="entry name" value="DnaJ_bact"/>
    <property type="match status" value="1"/>
</dbReference>
<evidence type="ECO:0000256" key="3">
    <source>
        <dbReference type="ARBA" id="ARBA00022723"/>
    </source>
</evidence>
<dbReference type="InterPro" id="IPR008971">
    <property type="entry name" value="HSP40/DnaJ_pept-bd"/>
</dbReference>
<dbReference type="CDD" id="cd06257">
    <property type="entry name" value="DnaJ"/>
    <property type="match status" value="1"/>
</dbReference>
<dbReference type="CDD" id="cd10747">
    <property type="entry name" value="DnaJ_C"/>
    <property type="match status" value="1"/>
</dbReference>
<evidence type="ECO:0000256" key="6">
    <source>
        <dbReference type="ARBA" id="ARBA00022833"/>
    </source>
</evidence>
<dbReference type="SUPFAM" id="SSF57938">
    <property type="entry name" value="DnaJ/Hsp40 cysteine-rich domain"/>
    <property type="match status" value="1"/>
</dbReference>
<comment type="cofactor">
    <cofactor evidence="11">
        <name>Zn(2+)</name>
        <dbReference type="ChEBI" id="CHEBI:29105"/>
    </cofactor>
    <text evidence="11">Binds 2 Zn(2+) ions per monomer.</text>
</comment>
<dbReference type="HAMAP" id="MF_01152">
    <property type="entry name" value="DnaJ"/>
    <property type="match status" value="1"/>
</dbReference>
<dbReference type="InterPro" id="IPR001623">
    <property type="entry name" value="DnaJ_domain"/>
</dbReference>
<dbReference type="STRING" id="1612.ABB44_09065"/>
<dbReference type="Pfam" id="PF00684">
    <property type="entry name" value="DnaJ_CXXCXGXG"/>
    <property type="match status" value="1"/>
</dbReference>
<dbReference type="Gene3D" id="1.10.287.110">
    <property type="entry name" value="DnaJ domain"/>
    <property type="match status" value="1"/>
</dbReference>
<dbReference type="RefSeq" id="WP_010019515.1">
    <property type="nucleotide sequence ID" value="NZ_BHYW01000008.1"/>
</dbReference>
<reference evidence="12 13" key="1">
    <citation type="journal article" date="2019" name="Appl. Microbiol. Biotechnol.">
        <title>Uncovering carbohydrate metabolism through a genotype-phenotype association study of 56 lactic acid bacteria genomes.</title>
        <authorList>
            <person name="Buron-Moles G."/>
            <person name="Chailyan A."/>
            <person name="Dolejs I."/>
            <person name="Forster J."/>
            <person name="Miks M.H."/>
        </authorList>
    </citation>
    <scope>NUCLEOTIDE SEQUENCE [LARGE SCALE GENOMIC DNA]</scope>
    <source>
        <strain evidence="12 13">ATCC 29644</strain>
    </source>
</reference>
<sequence length="379" mass="40910">MADKNPYDVLGVDKNASDDDIRKAFRKLSKKYHPDLNKAPDAEEKFKEVNSAYEILKDPQKRAQYDQYGSAGMNGGQGGFGGFGAGGAGDQFGGFEDIFSQFFGGGGAARQNPNAPRQGSDLQYRMDLTFEEGVFGKKTNISYNREEECSTCGGSGAKPGTHPETCSKCHGSGYVEVDRQTPLGRMRTRVVCDVCNGTGKEIKEKCNVCQGSGKVNEKHELKVTVPAGVEDGQQMRLEGQGEAGTNGGPYGDLYIVFHVAPSKEFRRDGSTIYASVNISFPQATLGDEIKVNTVHGPVNLNIPSGTQTGTTFRLRGKGAPVLNSKSIGDEKVTVNIVTPRKLSAEQRSALKKFAEAGGDKVKEKDSNFFNKVRDAFKGE</sequence>
<dbReference type="GO" id="GO:0031072">
    <property type="term" value="F:heat shock protein binding"/>
    <property type="evidence" value="ECO:0007669"/>
    <property type="project" value="InterPro"/>
</dbReference>
<feature type="binding site" evidence="11">
    <location>
        <position position="192"/>
    </location>
    <ligand>
        <name>Zn(2+)</name>
        <dbReference type="ChEBI" id="CHEBI:29105"/>
        <label>2</label>
    </ligand>
</feature>
<evidence type="ECO:0000256" key="8">
    <source>
        <dbReference type="ARBA" id="ARBA00023186"/>
    </source>
</evidence>
<evidence type="ECO:0000256" key="9">
    <source>
        <dbReference type="ARBA" id="ARBA00061004"/>
    </source>
</evidence>
<organism evidence="12 13">
    <name type="scientific">Companilactobacillus farciminis</name>
    <dbReference type="NCBI Taxonomy" id="1612"/>
    <lineage>
        <taxon>Bacteria</taxon>
        <taxon>Bacillati</taxon>
        <taxon>Bacillota</taxon>
        <taxon>Bacilli</taxon>
        <taxon>Lactobacillales</taxon>
        <taxon>Lactobacillaceae</taxon>
        <taxon>Companilactobacillus</taxon>
    </lineage>
</organism>
<comment type="similarity">
    <text evidence="9 11">Belongs to the DnaJ family.</text>
</comment>
<evidence type="ECO:0000256" key="4">
    <source>
        <dbReference type="ARBA" id="ARBA00022737"/>
    </source>
</evidence>
<dbReference type="GO" id="GO:0009408">
    <property type="term" value="P:response to heat"/>
    <property type="evidence" value="ECO:0007669"/>
    <property type="project" value="InterPro"/>
</dbReference>
<dbReference type="GO" id="GO:0008270">
    <property type="term" value="F:zinc ion binding"/>
    <property type="evidence" value="ECO:0007669"/>
    <property type="project" value="UniProtKB-UniRule"/>
</dbReference>
<dbReference type="PROSITE" id="PS51188">
    <property type="entry name" value="ZF_CR"/>
    <property type="match status" value="1"/>
</dbReference>
<dbReference type="PROSITE" id="PS00636">
    <property type="entry name" value="DNAJ_1"/>
    <property type="match status" value="1"/>
</dbReference>
<dbReference type="InterPro" id="IPR036869">
    <property type="entry name" value="J_dom_sf"/>
</dbReference>
<feature type="binding site" evidence="11">
    <location>
        <position position="149"/>
    </location>
    <ligand>
        <name>Zn(2+)</name>
        <dbReference type="ChEBI" id="CHEBI:29105"/>
        <label>1</label>
    </ligand>
</feature>
<feature type="repeat" description="CXXCXGXG motif" evidence="11">
    <location>
        <begin position="166"/>
        <end position="173"/>
    </location>
</feature>
<dbReference type="PANTHER" id="PTHR43096:SF48">
    <property type="entry name" value="CHAPERONE PROTEIN DNAJ"/>
    <property type="match status" value="1"/>
</dbReference>
<protein>
    <recommendedName>
        <fullName evidence="10 11">Chaperone protein DnaJ</fullName>
    </recommendedName>
</protein>
<dbReference type="InterPro" id="IPR018253">
    <property type="entry name" value="DnaJ_domain_CS"/>
</dbReference>
<dbReference type="Gene3D" id="2.60.260.20">
    <property type="entry name" value="Urease metallochaperone UreE, N-terminal domain"/>
    <property type="match status" value="2"/>
</dbReference>
<dbReference type="SMART" id="SM00271">
    <property type="entry name" value="DnaJ"/>
    <property type="match status" value="1"/>
</dbReference>
<dbReference type="InterPro" id="IPR001305">
    <property type="entry name" value="HSP_DnaJ_Cys-rich_dom"/>
</dbReference>
<dbReference type="GO" id="GO:0051082">
    <property type="term" value="F:unfolded protein binding"/>
    <property type="evidence" value="ECO:0007669"/>
    <property type="project" value="UniProtKB-UniRule"/>
</dbReference>
<feature type="binding site" evidence="11">
    <location>
        <position position="209"/>
    </location>
    <ligand>
        <name>Zn(2+)</name>
        <dbReference type="ChEBI" id="CHEBI:29105"/>
        <label>1</label>
    </ligand>
</feature>
<keyword evidence="7 11" id="KW-0346">Stress response</keyword>
<feature type="binding site" evidence="11">
    <location>
        <position position="169"/>
    </location>
    <ligand>
        <name>Zn(2+)</name>
        <dbReference type="ChEBI" id="CHEBI:29105"/>
        <label>2</label>
    </ligand>
</feature>
<dbReference type="PRINTS" id="PR00625">
    <property type="entry name" value="JDOMAIN"/>
</dbReference>
<name>A0A0H4LBB2_9LACO</name>
<feature type="repeat" description="CXXCXGXG motif" evidence="11">
    <location>
        <begin position="206"/>
        <end position="213"/>
    </location>
</feature>
<dbReference type="InterPro" id="IPR012724">
    <property type="entry name" value="DnaJ"/>
</dbReference>
<dbReference type="GO" id="GO:0005737">
    <property type="term" value="C:cytoplasm"/>
    <property type="evidence" value="ECO:0007669"/>
    <property type="project" value="UniProtKB-SubCell"/>
</dbReference>
<feature type="binding site" evidence="11">
    <location>
        <position position="206"/>
    </location>
    <ligand>
        <name>Zn(2+)</name>
        <dbReference type="ChEBI" id="CHEBI:29105"/>
        <label>1</label>
    </ligand>
</feature>
<comment type="function">
    <text evidence="11">Participates actively in the response to hyperosmotic and heat shock by preventing the aggregation of stress-denatured proteins and by disaggregating proteins, also in an autonomous, DnaK-independent fashion. Unfolded proteins bind initially to DnaJ; upon interaction with the DnaJ-bound protein, DnaK hydrolyzes its bound ATP, resulting in the formation of a stable complex. GrpE releases ADP from DnaK; ATP binding to DnaK triggers the release of the substrate protein, thus completing the reaction cycle. Several rounds of ATP-dependent interactions between DnaJ, DnaK and GrpE are required for fully efficient folding. Also involved, together with DnaK and GrpE, in the DNA replication of plasmids through activation of initiation proteins.</text>
</comment>
<dbReference type="FunFam" id="1.10.287.110:FF:000031">
    <property type="entry name" value="Molecular chaperone DnaJ"/>
    <property type="match status" value="1"/>
</dbReference>
<comment type="subunit">
    <text evidence="11">Homodimer.</text>
</comment>
<dbReference type="AlphaFoldDB" id="A0A0H4LBB2"/>
<accession>A0A0H4LBB2</accession>
<dbReference type="CDD" id="cd10719">
    <property type="entry name" value="DnaJ_zf"/>
    <property type="match status" value="1"/>
</dbReference>
<dbReference type="PROSITE" id="PS50076">
    <property type="entry name" value="DNAJ_2"/>
    <property type="match status" value="1"/>
</dbReference>
<evidence type="ECO:0000256" key="1">
    <source>
        <dbReference type="ARBA" id="ARBA00022490"/>
    </source>
</evidence>
<evidence type="ECO:0000256" key="5">
    <source>
        <dbReference type="ARBA" id="ARBA00022771"/>
    </source>
</evidence>
<feature type="binding site" evidence="11">
    <location>
        <position position="152"/>
    </location>
    <ligand>
        <name>Zn(2+)</name>
        <dbReference type="ChEBI" id="CHEBI:29105"/>
        <label>1</label>
    </ligand>
</feature>
<dbReference type="EMBL" id="PUFN01000024">
    <property type="protein sequence ID" value="TDG70718.1"/>
    <property type="molecule type" value="Genomic_DNA"/>
</dbReference>
<dbReference type="OrthoDB" id="9779889at2"/>
<keyword evidence="4 11" id="KW-0677">Repeat</keyword>
<keyword evidence="13" id="KW-1185">Reference proteome</keyword>
<keyword evidence="3 11" id="KW-0479">Metal-binding</keyword>
<dbReference type="NCBIfam" id="NF008035">
    <property type="entry name" value="PRK10767.1"/>
    <property type="match status" value="1"/>
</dbReference>
<proteinExistence type="inferred from homology"/>
<dbReference type="SUPFAM" id="SSF49493">
    <property type="entry name" value="HSP40/DnaJ peptide-binding domain"/>
    <property type="match status" value="2"/>
</dbReference>
<evidence type="ECO:0000256" key="2">
    <source>
        <dbReference type="ARBA" id="ARBA00022705"/>
    </source>
</evidence>
<dbReference type="NCBIfam" id="NF010869">
    <property type="entry name" value="PRK14276.1"/>
    <property type="match status" value="1"/>
</dbReference>
<dbReference type="GO" id="GO:0005524">
    <property type="term" value="F:ATP binding"/>
    <property type="evidence" value="ECO:0007669"/>
    <property type="project" value="InterPro"/>
</dbReference>
<dbReference type="Gene3D" id="2.10.230.10">
    <property type="entry name" value="Heat shock protein DnaJ, cysteine-rich domain"/>
    <property type="match status" value="1"/>
</dbReference>
<keyword evidence="1 11" id="KW-0963">Cytoplasm</keyword>
<comment type="domain">
    <text evidence="11">The J domain is necessary and sufficient to stimulate DnaK ATPase activity. Zinc center 1 plays an important role in the autonomous, DnaK-independent chaperone activity of DnaJ. Zinc center 2 is essential for interaction with DnaK and for DnaJ activity.</text>
</comment>
<feature type="repeat" description="CXXCXGXG motif" evidence="11">
    <location>
        <begin position="149"/>
        <end position="156"/>
    </location>
</feature>
<feature type="binding site" evidence="11">
    <location>
        <position position="166"/>
    </location>
    <ligand>
        <name>Zn(2+)</name>
        <dbReference type="ChEBI" id="CHEBI:29105"/>
        <label>2</label>
    </ligand>
</feature>
<evidence type="ECO:0000256" key="10">
    <source>
        <dbReference type="ARBA" id="ARBA00067609"/>
    </source>
</evidence>
<feature type="binding site" evidence="11">
    <location>
        <position position="195"/>
    </location>
    <ligand>
        <name>Zn(2+)</name>
        <dbReference type="ChEBI" id="CHEBI:29105"/>
        <label>2</label>
    </ligand>
</feature>
<keyword evidence="8 11" id="KW-0143">Chaperone</keyword>
<dbReference type="Pfam" id="PF01556">
    <property type="entry name" value="DnaJ_C"/>
    <property type="match status" value="1"/>
</dbReference>
<gene>
    <name evidence="11" type="primary">dnaJ</name>
    <name evidence="12" type="ORF">C5L30_001509</name>
</gene>
<dbReference type="Pfam" id="PF00226">
    <property type="entry name" value="DnaJ"/>
    <property type="match status" value="1"/>
</dbReference>